<dbReference type="InterPro" id="IPR029058">
    <property type="entry name" value="AB_hydrolase_fold"/>
</dbReference>
<comment type="caution">
    <text evidence="1">The sequence shown here is derived from an EMBL/GenBank/DDBJ whole genome shotgun (WGS) entry which is preliminary data.</text>
</comment>
<dbReference type="PATRIC" id="fig|1423807.3.peg.617"/>
<dbReference type="Gene3D" id="3.40.50.1820">
    <property type="entry name" value="alpha/beta hydrolase"/>
    <property type="match status" value="1"/>
</dbReference>
<gene>
    <name evidence="1" type="ORF">FD16_GL000608</name>
</gene>
<proteinExistence type="predicted"/>
<protein>
    <submittedName>
        <fullName evidence="1">Uncharacterized protein</fullName>
    </submittedName>
</protein>
<evidence type="ECO:0000313" key="2">
    <source>
        <dbReference type="Proteomes" id="UP000051820"/>
    </source>
</evidence>
<dbReference type="eggNOG" id="ENOG5030XS6">
    <property type="taxonomic scope" value="Bacteria"/>
</dbReference>
<accession>A0A0R1W1T6</accession>
<reference evidence="1 2" key="1">
    <citation type="journal article" date="2015" name="Genome Announc.">
        <title>Expanding the biotechnology potential of lactobacilli through comparative genomics of 213 strains and associated genera.</title>
        <authorList>
            <person name="Sun Z."/>
            <person name="Harris H.M."/>
            <person name="McCann A."/>
            <person name="Guo C."/>
            <person name="Argimon S."/>
            <person name="Zhang W."/>
            <person name="Yang X."/>
            <person name="Jeffery I.B."/>
            <person name="Cooney J.C."/>
            <person name="Kagawa T.F."/>
            <person name="Liu W."/>
            <person name="Song Y."/>
            <person name="Salvetti E."/>
            <person name="Wrobel A."/>
            <person name="Rasinkangas P."/>
            <person name="Parkhill J."/>
            <person name="Rea M.C."/>
            <person name="O'Sullivan O."/>
            <person name="Ritari J."/>
            <person name="Douillard F.P."/>
            <person name="Paul Ross R."/>
            <person name="Yang R."/>
            <person name="Briner A.E."/>
            <person name="Felis G.E."/>
            <person name="de Vos W.M."/>
            <person name="Barrangou R."/>
            <person name="Klaenhammer T.R."/>
            <person name="Caufield P.W."/>
            <person name="Cui Y."/>
            <person name="Zhang H."/>
            <person name="O'Toole P.W."/>
        </authorList>
    </citation>
    <scope>NUCLEOTIDE SEQUENCE [LARGE SCALE GENOMIC DNA]</scope>
    <source>
        <strain evidence="1 2">DSM 5007</strain>
    </source>
</reference>
<sequence>MEVINQLVSNEDGSIDLITDSTDNPFSAAVLGNQEFYKTHEQLLARDLILDHSRGHQHHYVPRKLIEVDQFGYARYRGLVFKLDPASLSNVQPRNLVVDFGGTGIYDEMVQSNYWSRYVTESFDGVPRNTIVLRIIDFNLNVGSFFMNTQNYSTFENDVIMLILQTIKRFNISMDHIVLYGSSKGGFAAQYYGLKNHWKFVANDPLIDISDYPLMPLLIGTQDFIDSNRIEVINELSRPFTKIDFGYVIGNRYADETWPTLKKISSKFKVIDLNDPQLIYHPEVVEGSQSEARTLVNYLLLKDEL</sequence>
<organism evidence="1 2">
    <name type="scientific">Paucilactobacillus suebicus DSM 5007 = KCTC 3549</name>
    <dbReference type="NCBI Taxonomy" id="1423807"/>
    <lineage>
        <taxon>Bacteria</taxon>
        <taxon>Bacillati</taxon>
        <taxon>Bacillota</taxon>
        <taxon>Bacilli</taxon>
        <taxon>Lactobacillales</taxon>
        <taxon>Lactobacillaceae</taxon>
        <taxon>Paucilactobacillus</taxon>
    </lineage>
</organism>
<dbReference type="NCBIfam" id="NF033892">
    <property type="entry name" value="XcbB_CpsF_sero"/>
    <property type="match status" value="1"/>
</dbReference>
<dbReference type="EMBL" id="AZGF01000016">
    <property type="protein sequence ID" value="KRM11690.1"/>
    <property type="molecule type" value="Genomic_DNA"/>
</dbReference>
<dbReference type="RefSeq" id="WP_010623012.1">
    <property type="nucleotide sequence ID" value="NZ_AZGF01000016.1"/>
</dbReference>
<dbReference type="SUPFAM" id="SSF53474">
    <property type="entry name" value="alpha/beta-Hydrolases"/>
    <property type="match status" value="1"/>
</dbReference>
<keyword evidence="2" id="KW-1185">Reference proteome</keyword>
<name>A0A0R1W1T6_9LACO</name>
<dbReference type="AlphaFoldDB" id="A0A0R1W1T6"/>
<evidence type="ECO:0000313" key="1">
    <source>
        <dbReference type="EMBL" id="KRM11690.1"/>
    </source>
</evidence>
<dbReference type="Proteomes" id="UP000051820">
    <property type="component" value="Unassembled WGS sequence"/>
</dbReference>